<proteinExistence type="inferred from homology"/>
<sequence length="518" mass="54395">MNSSFSESLQQQLGQLVMVGFDGFVPNAQIESLIREQRIGGVILFRRNIESPAQVAALCRRLQAINAEVSDIPLLIAIDQEGGMVMRIEAGVTPLPSAMAYAKGGTVVECEALHRIGAAELRQLGINMNFAPSLDINNNPNNPVIGIRAFGEDATIVTNYGLAAIRGIQAAGVGATAKHFPGHGDTAMDSHYGLPVVAHAAERLHAVELAPFKAAIAAGVDAIMTAHVVFPAYEPDPNTPATLSQAVLTGLLRDELGFEGVVFTDCLEMAAIAAGVGTVAGALQSFAAGADIVLVSHTYERQRDTVLALQAQLASGELSVARLEQSLARIARLKEAVARGDWAAPFDPLQLQTPDALALAARVQANAVQVSEPFQTVDLSLPTLLITVEVQTRTEIDEVALGKSTAARGTLLPLLVAAGAQVNELIVSPSPTEAEIAALVQAAASYSQLIVQTYNACLSAAQQDLLARLPAEQLWLVAGRLPYDLTLLPDAKGRLAACSNRPAALVAVAQRLLVPASH</sequence>
<dbReference type="InterPro" id="IPR050226">
    <property type="entry name" value="NagZ_Beta-hexosaminidase"/>
</dbReference>
<dbReference type="EC" id="3.2.1.52" evidence="3"/>
<protein>
    <recommendedName>
        <fullName evidence="3">beta-N-acetylhexosaminidase</fullName>
        <ecNumber evidence="3">3.2.1.52</ecNumber>
    </recommendedName>
</protein>
<evidence type="ECO:0000256" key="1">
    <source>
        <dbReference type="ARBA" id="ARBA00001231"/>
    </source>
</evidence>
<organism evidence="7 8">
    <name type="scientific">Deefgea chitinilytica</name>
    <dbReference type="NCBI Taxonomy" id="570276"/>
    <lineage>
        <taxon>Bacteria</taxon>
        <taxon>Pseudomonadati</taxon>
        <taxon>Pseudomonadota</taxon>
        <taxon>Betaproteobacteria</taxon>
        <taxon>Neisseriales</taxon>
        <taxon>Chitinibacteraceae</taxon>
        <taxon>Deefgea</taxon>
    </lineage>
</organism>
<keyword evidence="8" id="KW-1185">Reference proteome</keyword>
<reference evidence="7 8" key="1">
    <citation type="submission" date="2019-11" db="EMBL/GenBank/DDBJ databases">
        <title>Novel Deefgea species.</title>
        <authorList>
            <person name="Han J.-H."/>
        </authorList>
    </citation>
    <scope>NUCLEOTIDE SEQUENCE [LARGE SCALE GENOMIC DNA]</scope>
    <source>
        <strain evidence="7 8">LMG 24817</strain>
    </source>
</reference>
<dbReference type="InterPro" id="IPR001764">
    <property type="entry name" value="Glyco_hydro_3_N"/>
</dbReference>
<keyword evidence="4 7" id="KW-0378">Hydrolase</keyword>
<comment type="catalytic activity">
    <reaction evidence="1">
        <text>Hydrolysis of terminal non-reducing N-acetyl-D-hexosamine residues in N-acetyl-beta-D-hexosaminides.</text>
        <dbReference type="EC" id="3.2.1.52"/>
    </reaction>
</comment>
<name>A0ABS2CD55_9NEIS</name>
<comment type="similarity">
    <text evidence="2">Belongs to the glycosyl hydrolase 3 family.</text>
</comment>
<dbReference type="SUPFAM" id="SSF51445">
    <property type="entry name" value="(Trans)glycosidases"/>
    <property type="match status" value="1"/>
</dbReference>
<evidence type="ECO:0000313" key="7">
    <source>
        <dbReference type="EMBL" id="MBM5572066.1"/>
    </source>
</evidence>
<evidence type="ECO:0000256" key="4">
    <source>
        <dbReference type="ARBA" id="ARBA00022801"/>
    </source>
</evidence>
<evidence type="ECO:0000256" key="2">
    <source>
        <dbReference type="ARBA" id="ARBA00005336"/>
    </source>
</evidence>
<evidence type="ECO:0000313" key="8">
    <source>
        <dbReference type="Proteomes" id="UP001195660"/>
    </source>
</evidence>
<dbReference type="RefSeq" id="WP_203571395.1">
    <property type="nucleotide sequence ID" value="NZ_WOFE01000004.1"/>
</dbReference>
<gene>
    <name evidence="7" type="primary">nagZ</name>
    <name evidence="7" type="ORF">GM173_10815</name>
</gene>
<dbReference type="Gene3D" id="3.20.20.300">
    <property type="entry name" value="Glycoside hydrolase, family 3, N-terminal domain"/>
    <property type="match status" value="1"/>
</dbReference>
<dbReference type="Pfam" id="PF00933">
    <property type="entry name" value="Glyco_hydro_3"/>
    <property type="match status" value="1"/>
</dbReference>
<dbReference type="InterPro" id="IPR036962">
    <property type="entry name" value="Glyco_hydro_3_N_sf"/>
</dbReference>
<keyword evidence="5 7" id="KW-0326">Glycosidase</keyword>
<dbReference type="InterPro" id="IPR017853">
    <property type="entry name" value="GH"/>
</dbReference>
<evidence type="ECO:0000259" key="6">
    <source>
        <dbReference type="Pfam" id="PF00933"/>
    </source>
</evidence>
<dbReference type="Proteomes" id="UP001195660">
    <property type="component" value="Unassembled WGS sequence"/>
</dbReference>
<feature type="domain" description="Glycoside hydrolase family 3 N-terminal" evidence="6">
    <location>
        <begin position="9"/>
        <end position="333"/>
    </location>
</feature>
<accession>A0ABS2CD55</accession>
<comment type="caution">
    <text evidence="7">The sequence shown here is derived from an EMBL/GenBank/DDBJ whole genome shotgun (WGS) entry which is preliminary data.</text>
</comment>
<dbReference type="NCBIfam" id="NF003740">
    <property type="entry name" value="PRK05337.1"/>
    <property type="match status" value="1"/>
</dbReference>
<dbReference type="EMBL" id="WOFE01000004">
    <property type="protein sequence ID" value="MBM5572066.1"/>
    <property type="molecule type" value="Genomic_DNA"/>
</dbReference>
<evidence type="ECO:0000256" key="5">
    <source>
        <dbReference type="ARBA" id="ARBA00023295"/>
    </source>
</evidence>
<dbReference type="GO" id="GO:0004563">
    <property type="term" value="F:beta-N-acetylhexosaminidase activity"/>
    <property type="evidence" value="ECO:0007669"/>
    <property type="project" value="UniProtKB-EC"/>
</dbReference>
<dbReference type="PANTHER" id="PTHR30480">
    <property type="entry name" value="BETA-HEXOSAMINIDASE-RELATED"/>
    <property type="match status" value="1"/>
</dbReference>
<evidence type="ECO:0000256" key="3">
    <source>
        <dbReference type="ARBA" id="ARBA00012663"/>
    </source>
</evidence>
<dbReference type="PANTHER" id="PTHR30480:SF13">
    <property type="entry name" value="BETA-HEXOSAMINIDASE"/>
    <property type="match status" value="1"/>
</dbReference>